<dbReference type="EC" id="2.4.2.29" evidence="5"/>
<keyword evidence="2 5" id="KW-0808">Transferase</keyword>
<feature type="active site" description="Nucleophile" evidence="5">
    <location>
        <position position="267"/>
    </location>
</feature>
<comment type="similarity">
    <text evidence="5">Belongs to the queuine tRNA-ribosyltransferase family.</text>
</comment>
<feature type="binding site" evidence="5">
    <location>
        <begin position="91"/>
        <end position="95"/>
    </location>
    <ligand>
        <name>substrate</name>
    </ligand>
</feature>
<accession>A0A956RN62</accession>
<feature type="domain" description="tRNA-guanine(15) transglycosylase-like" evidence="6">
    <location>
        <begin position="13"/>
        <end position="367"/>
    </location>
</feature>
<dbReference type="Pfam" id="PF01702">
    <property type="entry name" value="TGT"/>
    <property type="match status" value="1"/>
</dbReference>
<evidence type="ECO:0000313" key="8">
    <source>
        <dbReference type="Proteomes" id="UP000697710"/>
    </source>
</evidence>
<proteinExistence type="inferred from homology"/>
<keyword evidence="5" id="KW-0862">Zinc</keyword>
<reference evidence="7" key="1">
    <citation type="submission" date="2020-04" db="EMBL/GenBank/DDBJ databases">
        <authorList>
            <person name="Zhang T."/>
        </authorList>
    </citation>
    <scope>NUCLEOTIDE SEQUENCE</scope>
    <source>
        <strain evidence="7">HKST-UBA01</strain>
    </source>
</reference>
<organism evidence="7 8">
    <name type="scientific">Eiseniibacteriota bacterium</name>
    <dbReference type="NCBI Taxonomy" id="2212470"/>
    <lineage>
        <taxon>Bacteria</taxon>
        <taxon>Candidatus Eiseniibacteriota</taxon>
    </lineage>
</organism>
<dbReference type="PANTHER" id="PTHR46499">
    <property type="entry name" value="QUEUINE TRNA-RIBOSYLTRANSFERASE"/>
    <property type="match status" value="1"/>
</dbReference>
<name>A0A956RN62_UNCEI</name>
<evidence type="ECO:0000256" key="1">
    <source>
        <dbReference type="ARBA" id="ARBA00022676"/>
    </source>
</evidence>
<dbReference type="Gene3D" id="3.20.20.105">
    <property type="entry name" value="Queuine tRNA-ribosyltransferase-like"/>
    <property type="match status" value="1"/>
</dbReference>
<protein>
    <recommendedName>
        <fullName evidence="5">Queuine tRNA-ribosyltransferase</fullName>
        <ecNumber evidence="5">2.4.2.29</ecNumber>
    </recommendedName>
    <alternativeName>
        <fullName evidence="5">Guanine insertion enzyme</fullName>
    </alternativeName>
    <alternativeName>
        <fullName evidence="5">tRNA-guanine transglycosylase</fullName>
    </alternativeName>
</protein>
<feature type="binding site" evidence="5">
    <location>
        <position position="307"/>
    </location>
    <ligand>
        <name>Zn(2+)</name>
        <dbReference type="ChEBI" id="CHEBI:29105"/>
    </ligand>
</feature>
<feature type="binding site" evidence="5">
    <location>
        <position position="217"/>
    </location>
    <ligand>
        <name>substrate</name>
    </ligand>
</feature>
<dbReference type="InterPro" id="IPR004803">
    <property type="entry name" value="TGT"/>
</dbReference>
<feature type="binding site" evidence="5">
    <location>
        <position position="145"/>
    </location>
    <ligand>
        <name>substrate</name>
    </ligand>
</feature>
<sequence>MRVRYESIARQGAARRGRLHFPRGTVETPAFMPVGTQATVKTLDPVEIETAGTEILLANTYHLYLRPGHERVQRLGGLHRFMTWSRPILTDSGGFQIHSLAKLNRIEDSGVAFQSHLDGSRHHLTPELATRIQIALGSDILMAFDTMSPYGASPERMRADMERTTAWTAQCATVWQAEGDPGSNLFGIVQGGFDPALRRESVAALAALDLPGYAVGGLSVGEPMELALAMLDETVPSMPADRPRYLMGVGRPQDILEAVDRGIDLFDCVLPTRNARKGSVFTSRGKLVVKNSIYAEDERPLDPDCTCPVCRRYTRAYLRHLFQAREILGLRLASLHSLSYYQALMSGIRSAIAESRWPEFKRATLARLEGTE</sequence>
<feature type="region of interest" description="RNA binding" evidence="5">
    <location>
        <begin position="248"/>
        <end position="254"/>
    </location>
</feature>
<dbReference type="AlphaFoldDB" id="A0A956RN62"/>
<dbReference type="NCBIfam" id="TIGR00449">
    <property type="entry name" value="tgt_general"/>
    <property type="match status" value="1"/>
</dbReference>
<dbReference type="GO" id="GO:0005829">
    <property type="term" value="C:cytosol"/>
    <property type="evidence" value="ECO:0007669"/>
    <property type="project" value="TreeGrafter"/>
</dbReference>
<comment type="function">
    <text evidence="5">Catalyzes the base-exchange of a guanine (G) residue with the queuine precursor 7-aminomethyl-7-deazaguanine (PreQ1) at position 34 (anticodon wobble position) in tRNAs with GU(N) anticodons (tRNA-Asp, -Asn, -His and -Tyr). Catalysis occurs through a double-displacement mechanism. The nucleophile active site attacks the C1' of nucleotide 34 to detach the guanine base from the RNA, forming a covalent enzyme-RNA intermediate. The proton acceptor active site deprotonates the incoming PreQ1, allowing a nucleophilic attack on the C1' of the ribose to form the product. After dissociation, two additional enzymatic reactions on the tRNA convert PreQ1 to queuine (Q), resulting in the hypermodified nucleoside queuosine (7-(((4,5-cis-dihydroxy-2-cyclopenten-1-yl)amino)methyl)-7-deazaguanosine).</text>
</comment>
<feature type="region of interest" description="RNA binding; important for wobble base 34 recognition" evidence="5">
    <location>
        <begin position="272"/>
        <end position="276"/>
    </location>
</feature>
<comment type="catalytic activity">
    <reaction evidence="4 5">
        <text>7-aminomethyl-7-carbaguanine + guanosine(34) in tRNA = 7-aminomethyl-7-carbaguanosine(34) in tRNA + guanine</text>
        <dbReference type="Rhea" id="RHEA:24104"/>
        <dbReference type="Rhea" id="RHEA-COMP:10341"/>
        <dbReference type="Rhea" id="RHEA-COMP:10342"/>
        <dbReference type="ChEBI" id="CHEBI:16235"/>
        <dbReference type="ChEBI" id="CHEBI:58703"/>
        <dbReference type="ChEBI" id="CHEBI:74269"/>
        <dbReference type="ChEBI" id="CHEBI:82833"/>
        <dbReference type="EC" id="2.4.2.29"/>
    </reaction>
</comment>
<evidence type="ECO:0000313" key="7">
    <source>
        <dbReference type="EMBL" id="MCA9726415.1"/>
    </source>
</evidence>
<gene>
    <name evidence="5 7" type="primary">tgt</name>
    <name evidence="7" type="ORF">KC729_01950</name>
</gene>
<dbReference type="PANTHER" id="PTHR46499:SF1">
    <property type="entry name" value="QUEUINE TRNA-RIBOSYLTRANSFERASE"/>
    <property type="match status" value="1"/>
</dbReference>
<evidence type="ECO:0000256" key="4">
    <source>
        <dbReference type="ARBA" id="ARBA00050112"/>
    </source>
</evidence>
<dbReference type="GO" id="GO:0008616">
    <property type="term" value="P:tRNA queuosine(34) biosynthetic process"/>
    <property type="evidence" value="ECO:0007669"/>
    <property type="project" value="UniProtKB-UniRule"/>
</dbReference>
<dbReference type="InterPro" id="IPR002616">
    <property type="entry name" value="tRNA_ribo_trans-like"/>
</dbReference>
<dbReference type="NCBIfam" id="TIGR00430">
    <property type="entry name" value="Q_tRNA_tgt"/>
    <property type="match status" value="1"/>
</dbReference>
<evidence type="ECO:0000259" key="6">
    <source>
        <dbReference type="Pfam" id="PF01702"/>
    </source>
</evidence>
<evidence type="ECO:0000256" key="2">
    <source>
        <dbReference type="ARBA" id="ARBA00022679"/>
    </source>
</evidence>
<dbReference type="InterPro" id="IPR036511">
    <property type="entry name" value="TGT-like_sf"/>
</dbReference>
<feature type="binding site" evidence="5">
    <location>
        <position position="190"/>
    </location>
    <ligand>
        <name>substrate</name>
    </ligand>
</feature>
<reference evidence="7" key="2">
    <citation type="journal article" date="2021" name="Microbiome">
        <title>Successional dynamics and alternative stable states in a saline activated sludge microbial community over 9 years.</title>
        <authorList>
            <person name="Wang Y."/>
            <person name="Ye J."/>
            <person name="Ju F."/>
            <person name="Liu L."/>
            <person name="Boyd J.A."/>
            <person name="Deng Y."/>
            <person name="Parks D.H."/>
            <person name="Jiang X."/>
            <person name="Yin X."/>
            <person name="Woodcroft B.J."/>
            <person name="Tyson G.W."/>
            <person name="Hugenholtz P."/>
            <person name="Polz M.F."/>
            <person name="Zhang T."/>
        </authorList>
    </citation>
    <scope>NUCLEOTIDE SEQUENCE</scope>
    <source>
        <strain evidence="7">HKST-UBA01</strain>
    </source>
</reference>
<comment type="cofactor">
    <cofactor evidence="5">
        <name>Zn(2+)</name>
        <dbReference type="ChEBI" id="CHEBI:29105"/>
    </cofactor>
    <text evidence="5">Binds 1 zinc ion per subunit.</text>
</comment>
<dbReference type="GO" id="GO:0046872">
    <property type="term" value="F:metal ion binding"/>
    <property type="evidence" value="ECO:0007669"/>
    <property type="project" value="UniProtKB-KW"/>
</dbReference>
<keyword evidence="1 5" id="KW-0328">Glycosyltransferase</keyword>
<feature type="binding site" evidence="5">
    <location>
        <position position="310"/>
    </location>
    <ligand>
        <name>Zn(2+)</name>
        <dbReference type="ChEBI" id="CHEBI:29105"/>
    </ligand>
</feature>
<keyword evidence="5" id="KW-0479">Metal-binding</keyword>
<dbReference type="Proteomes" id="UP000697710">
    <property type="component" value="Unassembled WGS sequence"/>
</dbReference>
<evidence type="ECO:0000256" key="3">
    <source>
        <dbReference type="ARBA" id="ARBA00022694"/>
    </source>
</evidence>
<dbReference type="FunFam" id="3.20.20.105:FF:000001">
    <property type="entry name" value="Queuine tRNA-ribosyltransferase"/>
    <property type="match status" value="1"/>
</dbReference>
<feature type="binding site" evidence="5">
    <location>
        <position position="336"/>
    </location>
    <ligand>
        <name>Zn(2+)</name>
        <dbReference type="ChEBI" id="CHEBI:29105"/>
    </ligand>
</feature>
<dbReference type="InterPro" id="IPR050076">
    <property type="entry name" value="ArchSynthase1/Queuine_TRR"/>
</dbReference>
<dbReference type="EMBL" id="JAGQHR010000028">
    <property type="protein sequence ID" value="MCA9726415.1"/>
    <property type="molecule type" value="Genomic_DNA"/>
</dbReference>
<dbReference type="SUPFAM" id="SSF51713">
    <property type="entry name" value="tRNA-guanine transglycosylase"/>
    <property type="match status" value="1"/>
</dbReference>
<evidence type="ECO:0000256" key="5">
    <source>
        <dbReference type="HAMAP-Rule" id="MF_00168"/>
    </source>
</evidence>
<comment type="subunit">
    <text evidence="5">Homodimer. Within each dimer, one monomer is responsible for RNA recognition and catalysis, while the other monomer binds to the replacement base PreQ1.</text>
</comment>
<feature type="active site" description="Proton acceptor" evidence="5">
    <location>
        <position position="91"/>
    </location>
</feature>
<feature type="binding site" evidence="5">
    <location>
        <position position="305"/>
    </location>
    <ligand>
        <name>Zn(2+)</name>
        <dbReference type="ChEBI" id="CHEBI:29105"/>
    </ligand>
</feature>
<comment type="pathway">
    <text evidence="5">tRNA modification; tRNA-queuosine biosynthesis.</text>
</comment>
<keyword evidence="5" id="KW-0671">Queuosine biosynthesis</keyword>
<comment type="caution">
    <text evidence="7">The sequence shown here is derived from an EMBL/GenBank/DDBJ whole genome shotgun (WGS) entry which is preliminary data.</text>
</comment>
<dbReference type="HAMAP" id="MF_00168">
    <property type="entry name" value="Q_tRNA_Tgt"/>
    <property type="match status" value="1"/>
</dbReference>
<dbReference type="GO" id="GO:0008479">
    <property type="term" value="F:tRNA-guanosine(34) queuine transglycosylase activity"/>
    <property type="evidence" value="ECO:0007669"/>
    <property type="project" value="UniProtKB-UniRule"/>
</dbReference>
<keyword evidence="3 5" id="KW-0819">tRNA processing</keyword>